<feature type="transmembrane region" description="Helical" evidence="6">
    <location>
        <begin position="182"/>
        <end position="201"/>
    </location>
</feature>
<evidence type="ECO:0000256" key="2">
    <source>
        <dbReference type="ARBA" id="ARBA00022475"/>
    </source>
</evidence>
<evidence type="ECO:0000256" key="4">
    <source>
        <dbReference type="ARBA" id="ARBA00022989"/>
    </source>
</evidence>
<evidence type="ECO:0000256" key="6">
    <source>
        <dbReference type="SAM" id="Phobius"/>
    </source>
</evidence>
<dbReference type="PANTHER" id="PTHR30086:SF20">
    <property type="entry name" value="ARGININE EXPORTER PROTEIN ARGO-RELATED"/>
    <property type="match status" value="1"/>
</dbReference>
<feature type="transmembrane region" description="Helical" evidence="6">
    <location>
        <begin position="141"/>
        <end position="170"/>
    </location>
</feature>
<dbReference type="InterPro" id="IPR001123">
    <property type="entry name" value="LeuE-type"/>
</dbReference>
<dbReference type="AlphaFoldDB" id="A0A9W4W0N8"/>
<dbReference type="Pfam" id="PF01810">
    <property type="entry name" value="LysE"/>
    <property type="match status" value="1"/>
</dbReference>
<keyword evidence="2" id="KW-1003">Cell membrane</keyword>
<evidence type="ECO:0000256" key="1">
    <source>
        <dbReference type="ARBA" id="ARBA00004651"/>
    </source>
</evidence>
<dbReference type="EMBL" id="CAMAPD010000029">
    <property type="protein sequence ID" value="CAH9067934.1"/>
    <property type="molecule type" value="Genomic_DNA"/>
</dbReference>
<evidence type="ECO:0000256" key="3">
    <source>
        <dbReference type="ARBA" id="ARBA00022692"/>
    </source>
</evidence>
<evidence type="ECO:0000313" key="7">
    <source>
        <dbReference type="EMBL" id="CAH9050244.1"/>
    </source>
</evidence>
<gene>
    <name evidence="7" type="primary">rhtB_1</name>
    <name evidence="8" type="synonym">rhtB_2</name>
    <name evidence="7" type="ORF">PSECIP111854_00489</name>
    <name evidence="8" type="ORF">PSECIP111951_03944</name>
</gene>
<dbReference type="PANTHER" id="PTHR30086">
    <property type="entry name" value="ARGININE EXPORTER PROTEIN ARGO"/>
    <property type="match status" value="1"/>
</dbReference>
<evidence type="ECO:0000313" key="8">
    <source>
        <dbReference type="EMBL" id="CAH9067934.1"/>
    </source>
</evidence>
<dbReference type="RefSeq" id="WP_261595263.1">
    <property type="nucleotide sequence ID" value="NZ_CAMAPC010000002.1"/>
</dbReference>
<organism evidence="7 9">
    <name type="scientific">Pseudoalteromonas holothuriae</name>
    <dbReference type="NCBI Taxonomy" id="2963714"/>
    <lineage>
        <taxon>Bacteria</taxon>
        <taxon>Pseudomonadati</taxon>
        <taxon>Pseudomonadota</taxon>
        <taxon>Gammaproteobacteria</taxon>
        <taxon>Alteromonadales</taxon>
        <taxon>Pseudoalteromonadaceae</taxon>
        <taxon>Pseudoalteromonas</taxon>
    </lineage>
</organism>
<comment type="subcellular location">
    <subcellularLocation>
        <location evidence="1">Cell membrane</location>
        <topology evidence="1">Multi-pass membrane protein</topology>
    </subcellularLocation>
</comment>
<reference evidence="7 10" key="1">
    <citation type="submission" date="2022-07" db="EMBL/GenBank/DDBJ databases">
        <authorList>
            <person name="Criscuolo A."/>
        </authorList>
    </citation>
    <scope>NUCLEOTIDE SEQUENCE</scope>
    <source>
        <strain evidence="10">CIP 111951</strain>
        <strain evidence="7">CIP111854</strain>
        <strain evidence="8">CIP111951</strain>
    </source>
</reference>
<evidence type="ECO:0000313" key="9">
    <source>
        <dbReference type="Proteomes" id="UP001152467"/>
    </source>
</evidence>
<proteinExistence type="predicted"/>
<keyword evidence="4 6" id="KW-1133">Transmembrane helix</keyword>
<keyword evidence="9" id="KW-1185">Reference proteome</keyword>
<keyword evidence="3 6" id="KW-0812">Transmembrane</keyword>
<dbReference type="GO" id="GO:0005886">
    <property type="term" value="C:plasma membrane"/>
    <property type="evidence" value="ECO:0007669"/>
    <property type="project" value="UniProtKB-SubCell"/>
</dbReference>
<dbReference type="EMBL" id="CAMAPC010000002">
    <property type="protein sequence ID" value="CAH9050244.1"/>
    <property type="molecule type" value="Genomic_DNA"/>
</dbReference>
<feature type="transmembrane region" description="Helical" evidence="6">
    <location>
        <begin position="38"/>
        <end position="61"/>
    </location>
</feature>
<evidence type="ECO:0000313" key="10">
    <source>
        <dbReference type="Proteomes" id="UP001152485"/>
    </source>
</evidence>
<dbReference type="Proteomes" id="UP001152485">
    <property type="component" value="Unassembled WGS sequence"/>
</dbReference>
<feature type="transmembrane region" description="Helical" evidence="6">
    <location>
        <begin position="110"/>
        <end position="135"/>
    </location>
</feature>
<keyword evidence="5 6" id="KW-0472">Membrane</keyword>
<dbReference type="PIRSF" id="PIRSF006324">
    <property type="entry name" value="LeuE"/>
    <property type="match status" value="1"/>
</dbReference>
<name>A0A9W4W0N8_9GAMM</name>
<dbReference type="GO" id="GO:0015171">
    <property type="term" value="F:amino acid transmembrane transporter activity"/>
    <property type="evidence" value="ECO:0007669"/>
    <property type="project" value="TreeGrafter"/>
</dbReference>
<protein>
    <submittedName>
        <fullName evidence="7">Homoserine/homoserine lactone efflux protein</fullName>
    </submittedName>
</protein>
<sequence length="203" mass="21742">MDNYLIYIGVALVTILVPGPAVVLTLNNSMQRGLPRTLAGIFGVSLGILLVAVISATGVGVLLANSLFAFSVVKMMGAIYLIYLGIKMLRSKGGVDQPPTLQSVSYRYCFLEGFFVSVSNPKAIVFFIAIFPQFINTTQSYMAQFILLAVTFSVLVLMIHTAYALFASLAKTKFSSKQDGAILNKVSGSIFVCFGVGLATASR</sequence>
<evidence type="ECO:0000256" key="5">
    <source>
        <dbReference type="ARBA" id="ARBA00023136"/>
    </source>
</evidence>
<comment type="caution">
    <text evidence="7">The sequence shown here is derived from an EMBL/GenBank/DDBJ whole genome shotgun (WGS) entry which is preliminary data.</text>
</comment>
<accession>A0A9W4W0N8</accession>
<feature type="transmembrane region" description="Helical" evidence="6">
    <location>
        <begin position="67"/>
        <end position="89"/>
    </location>
</feature>
<dbReference type="Proteomes" id="UP001152467">
    <property type="component" value="Unassembled WGS sequence"/>
</dbReference>
<feature type="transmembrane region" description="Helical" evidence="6">
    <location>
        <begin position="6"/>
        <end position="26"/>
    </location>
</feature>